<protein>
    <recommendedName>
        <fullName evidence="2">DNA-directed RNA polymerase</fullName>
        <ecNumber evidence="2">2.7.7.6</ecNumber>
    </recommendedName>
</protein>
<evidence type="ECO:0000313" key="10">
    <source>
        <dbReference type="EMBL" id="KAJ6750502.1"/>
    </source>
</evidence>
<evidence type="ECO:0000256" key="2">
    <source>
        <dbReference type="ARBA" id="ARBA00012418"/>
    </source>
</evidence>
<evidence type="ECO:0000256" key="7">
    <source>
        <dbReference type="RuleBase" id="RU000434"/>
    </source>
</evidence>
<comment type="caution">
    <text evidence="10">The sequence shown here is derived from an EMBL/GenBank/DDBJ whole genome shotgun (WGS) entry which is preliminary data.</text>
</comment>
<comment type="similarity">
    <text evidence="1 7">Belongs to the RNA polymerase beta chain family.</text>
</comment>
<dbReference type="EC" id="2.7.7.6" evidence="2"/>
<evidence type="ECO:0000259" key="8">
    <source>
        <dbReference type="Pfam" id="PF04565"/>
    </source>
</evidence>
<evidence type="ECO:0000256" key="5">
    <source>
        <dbReference type="ARBA" id="ARBA00022695"/>
    </source>
</evidence>
<evidence type="ECO:0000256" key="4">
    <source>
        <dbReference type="ARBA" id="ARBA00022679"/>
    </source>
</evidence>
<evidence type="ECO:0000256" key="1">
    <source>
        <dbReference type="ARBA" id="ARBA00006835"/>
    </source>
</evidence>
<dbReference type="Pfam" id="PF04565">
    <property type="entry name" value="RNA_pol_Rpb2_3"/>
    <property type="match status" value="1"/>
</dbReference>
<dbReference type="GO" id="GO:0003677">
    <property type="term" value="F:DNA binding"/>
    <property type="evidence" value="ECO:0007669"/>
    <property type="project" value="InterPro"/>
</dbReference>
<feature type="domain" description="RNA polymerase Rpb2" evidence="8">
    <location>
        <begin position="173"/>
        <end position="226"/>
    </location>
</feature>
<feature type="domain" description="RNA polymerase Rpb2" evidence="9">
    <location>
        <begin position="269"/>
        <end position="329"/>
    </location>
</feature>
<sequence length="419" mass="47655">MDIVFALGIRSDKEVIDLIDYASNDASIVNIFFASIHDADDKCEHFVGRTKHLILLNSRRHEARFLGYMVKCIMEAYTGHRKCDYRDSFRNKRFELASELLERELKVHVSHALRRMTKALQRDLYGDCDVHPIEHYLNASIVTNGVTRAFSTGAWCHPFKWMERVYGVVGNLGRANPLQTLLDLRKTRQQVLYTGKVGDVRYPHPSHWGRVRFLSIPDGENCGLVQKYVAVIGVVSTNISESLVDELFNSGMEKLVDDTYTKLDGKHKVFLNGEWVGVAKFLFVVGKLRSIRRRRQLPYQVEIKREEQLREVRIFSDAGRILCPLIVVENLDKIKAFKGGKIQSKIGRVDSLNDDGFPFIGANMQRGDIVIGKCAESGTDHSVKLKHTERGMVQKAVLSSNDEMCDCAENFMHVSAESC</sequence>
<evidence type="ECO:0000259" key="9">
    <source>
        <dbReference type="Pfam" id="PF04566"/>
    </source>
</evidence>
<dbReference type="GO" id="GO:0032549">
    <property type="term" value="F:ribonucleoside binding"/>
    <property type="evidence" value="ECO:0007669"/>
    <property type="project" value="InterPro"/>
</dbReference>
<dbReference type="Gene3D" id="2.40.50.150">
    <property type="match status" value="1"/>
</dbReference>
<dbReference type="InterPro" id="IPR015712">
    <property type="entry name" value="DNA-dir_RNA_pol_su2"/>
</dbReference>
<dbReference type="PANTHER" id="PTHR20856">
    <property type="entry name" value="DNA-DIRECTED RNA POLYMERASE I SUBUNIT 2"/>
    <property type="match status" value="1"/>
</dbReference>
<dbReference type="GO" id="GO:0000428">
    <property type="term" value="C:DNA-directed RNA polymerase complex"/>
    <property type="evidence" value="ECO:0007669"/>
    <property type="project" value="UniProtKB-KW"/>
</dbReference>
<dbReference type="InterPro" id="IPR014724">
    <property type="entry name" value="RNA_pol_RPB2_OB-fold"/>
</dbReference>
<evidence type="ECO:0000313" key="11">
    <source>
        <dbReference type="Proteomes" id="UP001151529"/>
    </source>
</evidence>
<organism evidence="10 11">
    <name type="scientific">Salix viminalis</name>
    <name type="common">Common osier</name>
    <name type="synonym">Basket willow</name>
    <dbReference type="NCBI Taxonomy" id="40686"/>
    <lineage>
        <taxon>Eukaryota</taxon>
        <taxon>Viridiplantae</taxon>
        <taxon>Streptophyta</taxon>
        <taxon>Embryophyta</taxon>
        <taxon>Tracheophyta</taxon>
        <taxon>Spermatophyta</taxon>
        <taxon>Magnoliopsida</taxon>
        <taxon>eudicotyledons</taxon>
        <taxon>Gunneridae</taxon>
        <taxon>Pentapetalae</taxon>
        <taxon>rosids</taxon>
        <taxon>fabids</taxon>
        <taxon>Malpighiales</taxon>
        <taxon>Salicaceae</taxon>
        <taxon>Saliceae</taxon>
        <taxon>Salix</taxon>
    </lineage>
</organism>
<dbReference type="Gene3D" id="3.90.1100.10">
    <property type="match status" value="1"/>
</dbReference>
<gene>
    <name evidence="10" type="ORF">OIU85_001076</name>
</gene>
<reference evidence="10" key="2">
    <citation type="journal article" date="2023" name="Int. J. Mol. Sci.">
        <title>De Novo Assembly and Annotation of 11 Diverse Shrub Willow (Salix) Genomes Reveals Novel Gene Organization in Sex-Linked Regions.</title>
        <authorList>
            <person name="Hyden B."/>
            <person name="Feng K."/>
            <person name="Yates T.B."/>
            <person name="Jawdy S."/>
            <person name="Cereghino C."/>
            <person name="Smart L.B."/>
            <person name="Muchero W."/>
        </authorList>
    </citation>
    <scope>NUCLEOTIDE SEQUENCE [LARGE SCALE GENOMIC DNA]</scope>
    <source>
        <tissue evidence="10">Shoot tip</tissue>
    </source>
</reference>
<dbReference type="GO" id="GO:0003899">
    <property type="term" value="F:DNA-directed RNA polymerase activity"/>
    <property type="evidence" value="ECO:0007669"/>
    <property type="project" value="UniProtKB-EC"/>
</dbReference>
<dbReference type="EMBL" id="JAPFFL010000001">
    <property type="protein sequence ID" value="KAJ6750502.1"/>
    <property type="molecule type" value="Genomic_DNA"/>
</dbReference>
<keyword evidence="5" id="KW-0548">Nucleotidyltransferase</keyword>
<keyword evidence="4" id="KW-0808">Transferase</keyword>
<dbReference type="Proteomes" id="UP001151529">
    <property type="component" value="Chromosome 16"/>
</dbReference>
<dbReference type="GO" id="GO:0006351">
    <property type="term" value="P:DNA-templated transcription"/>
    <property type="evidence" value="ECO:0007669"/>
    <property type="project" value="InterPro"/>
</dbReference>
<dbReference type="AlphaFoldDB" id="A0A9Q0VL66"/>
<dbReference type="Pfam" id="PF04566">
    <property type="entry name" value="RNA_pol_Rpb2_4"/>
    <property type="match status" value="1"/>
</dbReference>
<dbReference type="OrthoDB" id="1932798at2759"/>
<proteinExistence type="inferred from homology"/>
<reference evidence="10" key="1">
    <citation type="submission" date="2022-11" db="EMBL/GenBank/DDBJ databases">
        <authorList>
            <person name="Hyden B.L."/>
            <person name="Feng K."/>
            <person name="Yates T."/>
            <person name="Jawdy S."/>
            <person name="Smart L.B."/>
            <person name="Muchero W."/>
        </authorList>
    </citation>
    <scope>NUCLEOTIDE SEQUENCE</scope>
    <source>
        <tissue evidence="10">Shoot tip</tissue>
    </source>
</reference>
<dbReference type="InterPro" id="IPR007645">
    <property type="entry name" value="RNA_pol_Rpb2_3"/>
</dbReference>
<evidence type="ECO:0000256" key="6">
    <source>
        <dbReference type="ARBA" id="ARBA00023163"/>
    </source>
</evidence>
<name>A0A9Q0VL66_SALVM</name>
<keyword evidence="11" id="KW-1185">Reference proteome</keyword>
<keyword evidence="3" id="KW-0240">DNA-directed RNA polymerase</keyword>
<evidence type="ECO:0000256" key="3">
    <source>
        <dbReference type="ARBA" id="ARBA00022478"/>
    </source>
</evidence>
<accession>A0A9Q0VL66</accession>
<keyword evidence="6" id="KW-0804">Transcription</keyword>
<dbReference type="InterPro" id="IPR007646">
    <property type="entry name" value="RNA_pol_Rpb2_4"/>
</dbReference>
<dbReference type="SUPFAM" id="SSF64484">
    <property type="entry name" value="beta and beta-prime subunits of DNA dependent RNA-polymerase"/>
    <property type="match status" value="2"/>
</dbReference>